<name>A0A9P6HKE1_9AGAM</name>
<dbReference type="GO" id="GO:0016020">
    <property type="term" value="C:membrane"/>
    <property type="evidence" value="ECO:0007669"/>
    <property type="project" value="TreeGrafter"/>
</dbReference>
<dbReference type="InterPro" id="IPR000648">
    <property type="entry name" value="Oxysterol-bd"/>
</dbReference>
<evidence type="ECO:0000256" key="3">
    <source>
        <dbReference type="SAM" id="MobiDB-lite"/>
    </source>
</evidence>
<dbReference type="OrthoDB" id="48057at2759"/>
<accession>A0A9P6HKE1</accession>
<comment type="similarity">
    <text evidence="1 2">Belongs to the OSBP family.</text>
</comment>
<proteinExistence type="inferred from homology"/>
<feature type="region of interest" description="Disordered" evidence="3">
    <location>
        <begin position="142"/>
        <end position="168"/>
    </location>
</feature>
<dbReference type="PROSITE" id="PS01013">
    <property type="entry name" value="OSBP"/>
    <property type="match status" value="1"/>
</dbReference>
<dbReference type="PANTHER" id="PTHR10972:SF212">
    <property type="entry name" value="OXYSTEROL-BINDING PROTEIN-LIKE PROTEIN 1"/>
    <property type="match status" value="1"/>
</dbReference>
<dbReference type="AlphaFoldDB" id="A0A9P6HKE1"/>
<dbReference type="GO" id="GO:0005829">
    <property type="term" value="C:cytosol"/>
    <property type="evidence" value="ECO:0007669"/>
    <property type="project" value="TreeGrafter"/>
</dbReference>
<gene>
    <name evidence="4" type="ORF">BJ322DRAFT_1001579</name>
</gene>
<dbReference type="Pfam" id="PF01237">
    <property type="entry name" value="Oxysterol_BP"/>
    <property type="match status" value="2"/>
</dbReference>
<dbReference type="Proteomes" id="UP000736335">
    <property type="component" value="Unassembled WGS sequence"/>
</dbReference>
<dbReference type="PANTHER" id="PTHR10972">
    <property type="entry name" value="OXYSTEROL-BINDING PROTEIN-RELATED"/>
    <property type="match status" value="1"/>
</dbReference>
<reference evidence="4" key="2">
    <citation type="submission" date="2020-11" db="EMBL/GenBank/DDBJ databases">
        <authorList>
            <consortium name="DOE Joint Genome Institute"/>
            <person name="Kuo A."/>
            <person name="Miyauchi S."/>
            <person name="Kiss E."/>
            <person name="Drula E."/>
            <person name="Kohler A."/>
            <person name="Sanchez-Garcia M."/>
            <person name="Andreopoulos B."/>
            <person name="Barry K.W."/>
            <person name="Bonito G."/>
            <person name="Buee M."/>
            <person name="Carver A."/>
            <person name="Chen C."/>
            <person name="Cichocki N."/>
            <person name="Clum A."/>
            <person name="Culley D."/>
            <person name="Crous P.W."/>
            <person name="Fauchery L."/>
            <person name="Girlanda M."/>
            <person name="Hayes R."/>
            <person name="Keri Z."/>
            <person name="Labutti K."/>
            <person name="Lipzen A."/>
            <person name="Lombard V."/>
            <person name="Magnuson J."/>
            <person name="Maillard F."/>
            <person name="Morin E."/>
            <person name="Murat C."/>
            <person name="Nolan M."/>
            <person name="Ohm R."/>
            <person name="Pangilinan J."/>
            <person name="Pereira M."/>
            <person name="Perotto S."/>
            <person name="Peter M."/>
            <person name="Riley R."/>
            <person name="Sitrit Y."/>
            <person name="Stielow B."/>
            <person name="Szollosi G."/>
            <person name="Zifcakova L."/>
            <person name="Stursova M."/>
            <person name="Spatafora J.W."/>
            <person name="Tedersoo L."/>
            <person name="Vaario L.-M."/>
            <person name="Yamada A."/>
            <person name="Yan M."/>
            <person name="Wang P."/>
            <person name="Xu J."/>
            <person name="Bruns T."/>
            <person name="Baldrian P."/>
            <person name="Vilgalys R."/>
            <person name="Henrissat B."/>
            <person name="Grigoriev I.V."/>
            <person name="Hibbett D."/>
            <person name="Nagy L.G."/>
            <person name="Martin F.M."/>
        </authorList>
    </citation>
    <scope>NUCLEOTIDE SEQUENCE</scope>
    <source>
        <strain evidence="4">UH-Tt-Lm1</strain>
    </source>
</reference>
<comment type="caution">
    <text evidence="4">The sequence shown here is derived from an EMBL/GenBank/DDBJ whole genome shotgun (WGS) entry which is preliminary data.</text>
</comment>
<evidence type="ECO:0000313" key="4">
    <source>
        <dbReference type="EMBL" id="KAF9788141.1"/>
    </source>
</evidence>
<dbReference type="GO" id="GO:0032934">
    <property type="term" value="F:sterol binding"/>
    <property type="evidence" value="ECO:0007669"/>
    <property type="project" value="TreeGrafter"/>
</dbReference>
<keyword evidence="5" id="KW-1185">Reference proteome</keyword>
<feature type="region of interest" description="Disordered" evidence="3">
    <location>
        <begin position="7"/>
        <end position="28"/>
    </location>
</feature>
<dbReference type="InterPro" id="IPR037239">
    <property type="entry name" value="OSBP_sf"/>
</dbReference>
<sequence>MLSVLKQEATPNAVDDGPPISVPDSGDTGESGKLKMIVQLVRKCMGIKDIASMRLSLPASLLEPIPNLEYWHYLDRPDLFAAINDSEDSFERMLAVLRFTFSKDLKFIRGKVCKPYNSVLGEHFRAHWDVIPVSYPADPREPPLQHSYVSNPASTSSSAGRLSTESDSVKSGRSAFSYMSFGRTAKSTPATSPEPVESNIDAQISSLSLGAGATELLEADSDDKTKKRIRVIYVTEQVSHHPPVSSYYATCPARQIELRGVDQISAKVSGTTLRVNPGSYNQGIFLNIAGGPGGGEEYHISHPVASVNGILRGNFYITVADSTIITSKGAQDGVNYRAIIDYKEESWIGRAMFALEGVIHTYEEGETEHEEWTKSKHVPADRIIAHFDGSWKGRIRYRLTNGWTPTSSKSSPVPSAATSRSDLAVGTEDEWATLIDISTLYPVPKAVRPLEDQLPTESRRLWDPVTSRLLNKEYSEATKFKQAIEQKQRDDAAERKNKGIEFIPVYFQKDIDNGIPQLTAEGRKAVEEELAEGPRYPLEAAPSKPT</sequence>
<dbReference type="InterPro" id="IPR018494">
    <property type="entry name" value="Oxysterol-bd_CS"/>
</dbReference>
<feature type="compositionally biased region" description="Polar residues" evidence="3">
    <location>
        <begin position="147"/>
        <end position="168"/>
    </location>
</feature>
<dbReference type="EMBL" id="WIUZ02000004">
    <property type="protein sequence ID" value="KAF9788141.1"/>
    <property type="molecule type" value="Genomic_DNA"/>
</dbReference>
<evidence type="ECO:0000256" key="1">
    <source>
        <dbReference type="ARBA" id="ARBA00008842"/>
    </source>
</evidence>
<dbReference type="Gene3D" id="2.40.160.120">
    <property type="match status" value="1"/>
</dbReference>
<protein>
    <recommendedName>
        <fullName evidence="6">Oxysterol-binding protein</fullName>
    </recommendedName>
</protein>
<reference evidence="4" key="1">
    <citation type="journal article" date="2020" name="Nat. Commun.">
        <title>Large-scale genome sequencing of mycorrhizal fungi provides insights into the early evolution of symbiotic traits.</title>
        <authorList>
            <person name="Miyauchi S."/>
            <person name="Kiss E."/>
            <person name="Kuo A."/>
            <person name="Drula E."/>
            <person name="Kohler A."/>
            <person name="Sanchez-Garcia M."/>
            <person name="Morin E."/>
            <person name="Andreopoulos B."/>
            <person name="Barry K.W."/>
            <person name="Bonito G."/>
            <person name="Buee M."/>
            <person name="Carver A."/>
            <person name="Chen C."/>
            <person name="Cichocki N."/>
            <person name="Clum A."/>
            <person name="Culley D."/>
            <person name="Crous P.W."/>
            <person name="Fauchery L."/>
            <person name="Girlanda M."/>
            <person name="Hayes R.D."/>
            <person name="Keri Z."/>
            <person name="LaButti K."/>
            <person name="Lipzen A."/>
            <person name="Lombard V."/>
            <person name="Magnuson J."/>
            <person name="Maillard F."/>
            <person name="Murat C."/>
            <person name="Nolan M."/>
            <person name="Ohm R.A."/>
            <person name="Pangilinan J."/>
            <person name="Pereira M.F."/>
            <person name="Perotto S."/>
            <person name="Peter M."/>
            <person name="Pfister S."/>
            <person name="Riley R."/>
            <person name="Sitrit Y."/>
            <person name="Stielow J.B."/>
            <person name="Szollosi G."/>
            <person name="Zifcakova L."/>
            <person name="Stursova M."/>
            <person name="Spatafora J.W."/>
            <person name="Tedersoo L."/>
            <person name="Vaario L.M."/>
            <person name="Yamada A."/>
            <person name="Yan M."/>
            <person name="Wang P."/>
            <person name="Xu J."/>
            <person name="Bruns T."/>
            <person name="Baldrian P."/>
            <person name="Vilgalys R."/>
            <person name="Dunand C."/>
            <person name="Henrissat B."/>
            <person name="Grigoriev I.V."/>
            <person name="Hibbett D."/>
            <person name="Nagy L.G."/>
            <person name="Martin F.M."/>
        </authorList>
    </citation>
    <scope>NUCLEOTIDE SEQUENCE</scope>
    <source>
        <strain evidence="4">UH-Tt-Lm1</strain>
    </source>
</reference>
<evidence type="ECO:0000256" key="2">
    <source>
        <dbReference type="RuleBase" id="RU003844"/>
    </source>
</evidence>
<dbReference type="Gene3D" id="3.30.70.3490">
    <property type="match status" value="1"/>
</dbReference>
<organism evidence="4 5">
    <name type="scientific">Thelephora terrestris</name>
    <dbReference type="NCBI Taxonomy" id="56493"/>
    <lineage>
        <taxon>Eukaryota</taxon>
        <taxon>Fungi</taxon>
        <taxon>Dikarya</taxon>
        <taxon>Basidiomycota</taxon>
        <taxon>Agaricomycotina</taxon>
        <taxon>Agaricomycetes</taxon>
        <taxon>Thelephorales</taxon>
        <taxon>Thelephoraceae</taxon>
        <taxon>Thelephora</taxon>
    </lineage>
</organism>
<dbReference type="SUPFAM" id="SSF144000">
    <property type="entry name" value="Oxysterol-binding protein-like"/>
    <property type="match status" value="1"/>
</dbReference>
<evidence type="ECO:0008006" key="6">
    <source>
        <dbReference type="Google" id="ProtNLM"/>
    </source>
</evidence>
<evidence type="ECO:0000313" key="5">
    <source>
        <dbReference type="Proteomes" id="UP000736335"/>
    </source>
</evidence>